<dbReference type="PANTHER" id="PTHR11727:SF7">
    <property type="entry name" value="DIMETHYLADENOSINE TRANSFERASE-RELATED"/>
    <property type="match status" value="1"/>
</dbReference>
<dbReference type="RefSeq" id="WP_146987878.1">
    <property type="nucleotide sequence ID" value="NZ_CP042392.1"/>
</dbReference>
<dbReference type="Gene3D" id="3.40.50.150">
    <property type="entry name" value="Vaccinia Virus protein VP39"/>
    <property type="match status" value="1"/>
</dbReference>
<evidence type="ECO:0000256" key="6">
    <source>
        <dbReference type="ARBA" id="ARBA00022884"/>
    </source>
</evidence>
<dbReference type="Pfam" id="PF00398">
    <property type="entry name" value="RrnaAD"/>
    <property type="match status" value="1"/>
</dbReference>
<evidence type="ECO:0000256" key="3">
    <source>
        <dbReference type="ARBA" id="ARBA00022603"/>
    </source>
</evidence>
<feature type="domain" description="Ribosomal RNA adenine methylase transferase N-terminal" evidence="10">
    <location>
        <begin position="39"/>
        <end position="215"/>
    </location>
</feature>
<feature type="binding site" evidence="8 9">
    <location>
        <position position="130"/>
    </location>
    <ligand>
        <name>S-adenosyl-L-methionine</name>
        <dbReference type="ChEBI" id="CHEBI:59789"/>
    </ligand>
</feature>
<evidence type="ECO:0000256" key="1">
    <source>
        <dbReference type="ARBA" id="ARBA00022490"/>
    </source>
</evidence>
<evidence type="ECO:0000259" key="10">
    <source>
        <dbReference type="SMART" id="SM00650"/>
    </source>
</evidence>
<dbReference type="InterPro" id="IPR020596">
    <property type="entry name" value="rRNA_Ade_Mease_Trfase_CS"/>
</dbReference>
<dbReference type="HAMAP" id="MF_00607">
    <property type="entry name" value="16SrRNA_methyltr_A"/>
    <property type="match status" value="1"/>
</dbReference>
<organism evidence="11 12">
    <name type="scientific">Loigolactobacillus coryniformis</name>
    <dbReference type="NCBI Taxonomy" id="1610"/>
    <lineage>
        <taxon>Bacteria</taxon>
        <taxon>Bacillati</taxon>
        <taxon>Bacillota</taxon>
        <taxon>Bacilli</taxon>
        <taxon>Lactobacillales</taxon>
        <taxon>Lactobacillaceae</taxon>
        <taxon>Loigolactobacillus</taxon>
    </lineage>
</organism>
<dbReference type="SMART" id="SM00650">
    <property type="entry name" value="rADc"/>
    <property type="match status" value="1"/>
</dbReference>
<dbReference type="GO" id="GO:0003723">
    <property type="term" value="F:RNA binding"/>
    <property type="evidence" value="ECO:0007669"/>
    <property type="project" value="UniProtKB-UniRule"/>
</dbReference>
<protein>
    <recommendedName>
        <fullName evidence="8">Ribosomal RNA small subunit methyltransferase A</fullName>
        <ecNumber evidence="8">2.1.1.182</ecNumber>
    </recommendedName>
    <alternativeName>
        <fullName evidence="8">16S rRNA (adenine(1518)-N(6)/adenine(1519)-N(6))-dimethyltransferase</fullName>
    </alternativeName>
    <alternativeName>
        <fullName evidence="8">16S rRNA dimethyladenosine transferase</fullName>
    </alternativeName>
    <alternativeName>
        <fullName evidence="8">16S rRNA dimethylase</fullName>
    </alternativeName>
    <alternativeName>
        <fullName evidence="8">S-adenosylmethionine-6-N', N'-adenosyl(rRNA) dimethyltransferase</fullName>
    </alternativeName>
</protein>
<keyword evidence="1 8" id="KW-0963">Cytoplasm</keyword>
<dbReference type="GO" id="GO:0005829">
    <property type="term" value="C:cytosol"/>
    <property type="evidence" value="ECO:0007669"/>
    <property type="project" value="TreeGrafter"/>
</dbReference>
<dbReference type="GO" id="GO:0052910">
    <property type="term" value="F:23S rRNA (adenine(2085)-N(6))-dimethyltransferase activity"/>
    <property type="evidence" value="ECO:0007669"/>
    <property type="project" value="UniProtKB-EC"/>
</dbReference>
<proteinExistence type="inferred from homology"/>
<sequence>MTEEQKPIGSRERTREILAAYGLTFKKSLGQNFLTGPTILRQIASAAELTTADDVLEIGPGIGSLTEQLAQNAHQVLALEIDQRLLPILADTLAPYDNVTVLNQDVLKSDLATLIRDHFDGQHKVKVVANLPYYITTPILLRLLESGVTFDQIVVMMQKEVAERLAADPGSKAYGSLSVAVQYQMTVKLAFIVPKTVFVPQPNVDSAIVSLTRHVTPPAVATDEKVFARLVRGSFAQRRKSLWNNLTALYGKDATTKAALTEVLAAEKIDPGIRGERLSVTDFVRLANAISDHAKL</sequence>
<comment type="subcellular location">
    <subcellularLocation>
        <location evidence="8">Cytoplasm</location>
    </subcellularLocation>
</comment>
<feature type="binding site" evidence="8 9">
    <location>
        <position position="105"/>
    </location>
    <ligand>
        <name>S-adenosyl-L-methionine</name>
        <dbReference type="ChEBI" id="CHEBI:59789"/>
    </ligand>
</feature>
<dbReference type="InterPro" id="IPR020598">
    <property type="entry name" value="rRNA_Ade_methylase_Trfase_N"/>
</dbReference>
<evidence type="ECO:0000256" key="8">
    <source>
        <dbReference type="HAMAP-Rule" id="MF_00607"/>
    </source>
</evidence>
<evidence type="ECO:0000256" key="9">
    <source>
        <dbReference type="PROSITE-ProRule" id="PRU01026"/>
    </source>
</evidence>
<dbReference type="Proteomes" id="UP000321772">
    <property type="component" value="Chromosome"/>
</dbReference>
<keyword evidence="4 8" id="KW-0808">Transferase</keyword>
<name>A0A5B8TBR1_9LACO</name>
<dbReference type="NCBIfam" id="TIGR00755">
    <property type="entry name" value="ksgA"/>
    <property type="match status" value="1"/>
</dbReference>
<feature type="binding site" evidence="8 9">
    <location>
        <position position="32"/>
    </location>
    <ligand>
        <name>S-adenosyl-L-methionine</name>
        <dbReference type="ChEBI" id="CHEBI:59789"/>
    </ligand>
</feature>
<dbReference type="PROSITE" id="PS51689">
    <property type="entry name" value="SAM_RNA_A_N6_MT"/>
    <property type="match status" value="1"/>
</dbReference>
<dbReference type="InterPro" id="IPR023165">
    <property type="entry name" value="rRNA_Ade_diMease-like_C"/>
</dbReference>
<comment type="function">
    <text evidence="8">Specifically dimethylates two adjacent adenosines (A1518 and A1519) in the loop of a conserved hairpin near the 3'-end of 16S rRNA in the 30S particle. May play a critical role in biogenesis of 30S subunits.</text>
</comment>
<evidence type="ECO:0000256" key="7">
    <source>
        <dbReference type="ARBA" id="ARBA00049167"/>
    </source>
</evidence>
<keyword evidence="5 8" id="KW-0949">S-adenosyl-L-methionine</keyword>
<dbReference type="FunFam" id="3.40.50.150:FF:000023">
    <property type="entry name" value="Ribosomal RNA small subunit methyltransferase A"/>
    <property type="match status" value="1"/>
</dbReference>
<comment type="catalytic activity">
    <reaction evidence="8">
        <text>adenosine(1518)/adenosine(1519) in 16S rRNA + 4 S-adenosyl-L-methionine = N(6)-dimethyladenosine(1518)/N(6)-dimethyladenosine(1519) in 16S rRNA + 4 S-adenosyl-L-homocysteine + 4 H(+)</text>
        <dbReference type="Rhea" id="RHEA:19609"/>
        <dbReference type="Rhea" id="RHEA-COMP:10232"/>
        <dbReference type="Rhea" id="RHEA-COMP:10233"/>
        <dbReference type="ChEBI" id="CHEBI:15378"/>
        <dbReference type="ChEBI" id="CHEBI:57856"/>
        <dbReference type="ChEBI" id="CHEBI:59789"/>
        <dbReference type="ChEBI" id="CHEBI:74411"/>
        <dbReference type="ChEBI" id="CHEBI:74493"/>
        <dbReference type="EC" id="2.1.1.182"/>
    </reaction>
</comment>
<keyword evidence="3 8" id="KW-0489">Methyltransferase</keyword>
<dbReference type="PANTHER" id="PTHR11727">
    <property type="entry name" value="DIMETHYLADENOSINE TRANSFERASE"/>
    <property type="match status" value="1"/>
</dbReference>
<evidence type="ECO:0000256" key="5">
    <source>
        <dbReference type="ARBA" id="ARBA00022691"/>
    </source>
</evidence>
<feature type="binding site" evidence="8 9">
    <location>
        <position position="59"/>
    </location>
    <ligand>
        <name>S-adenosyl-L-methionine</name>
        <dbReference type="ChEBI" id="CHEBI:59789"/>
    </ligand>
</feature>
<evidence type="ECO:0000256" key="2">
    <source>
        <dbReference type="ARBA" id="ARBA00022552"/>
    </source>
</evidence>
<feature type="binding site" evidence="8 9">
    <location>
        <position position="80"/>
    </location>
    <ligand>
        <name>S-adenosyl-L-methionine</name>
        <dbReference type="ChEBI" id="CHEBI:59789"/>
    </ligand>
</feature>
<gene>
    <name evidence="8 11" type="primary">rsmA</name>
    <name evidence="8" type="synonym">ksgA</name>
    <name evidence="11" type="ORF">FGL77_01715</name>
</gene>
<dbReference type="SUPFAM" id="SSF53335">
    <property type="entry name" value="S-adenosyl-L-methionine-dependent methyltransferases"/>
    <property type="match status" value="1"/>
</dbReference>
<dbReference type="PROSITE" id="PS01131">
    <property type="entry name" value="RRNA_A_DIMETH"/>
    <property type="match status" value="1"/>
</dbReference>
<feature type="binding site" evidence="8 9">
    <location>
        <position position="34"/>
    </location>
    <ligand>
        <name>S-adenosyl-L-methionine</name>
        <dbReference type="ChEBI" id="CHEBI:59789"/>
    </ligand>
</feature>
<keyword evidence="6 8" id="KW-0694">RNA-binding</keyword>
<dbReference type="EMBL" id="CP042392">
    <property type="protein sequence ID" value="QEA52163.1"/>
    <property type="molecule type" value="Genomic_DNA"/>
</dbReference>
<dbReference type="EC" id="2.1.1.182" evidence="8"/>
<reference evidence="11 12" key="1">
    <citation type="submission" date="2019-06" db="EMBL/GenBank/DDBJ databases">
        <title>Genome analyses of bacteria isolated from kimchi.</title>
        <authorList>
            <person name="Lee S."/>
            <person name="Ahn S."/>
            <person name="Roh S."/>
        </authorList>
    </citation>
    <scope>NUCLEOTIDE SEQUENCE [LARGE SCALE GENOMIC DNA]</scope>
    <source>
        <strain evidence="11 12">CBA3616</strain>
    </source>
</reference>
<dbReference type="InterPro" id="IPR029063">
    <property type="entry name" value="SAM-dependent_MTases_sf"/>
</dbReference>
<dbReference type="InterPro" id="IPR001737">
    <property type="entry name" value="KsgA/Erm"/>
</dbReference>
<dbReference type="InterPro" id="IPR011530">
    <property type="entry name" value="rRNA_adenine_dimethylase"/>
</dbReference>
<dbReference type="GO" id="GO:0052908">
    <property type="term" value="F:16S rRNA (adenine(1518)-N(6)/adenine(1519)-N(6))-dimethyltransferase activity"/>
    <property type="evidence" value="ECO:0007669"/>
    <property type="project" value="UniProtKB-EC"/>
</dbReference>
<keyword evidence="2 8" id="KW-0698">rRNA processing</keyword>
<evidence type="ECO:0000313" key="12">
    <source>
        <dbReference type="Proteomes" id="UP000321772"/>
    </source>
</evidence>
<dbReference type="AlphaFoldDB" id="A0A5B8TBR1"/>
<evidence type="ECO:0000256" key="4">
    <source>
        <dbReference type="ARBA" id="ARBA00022679"/>
    </source>
</evidence>
<accession>A0A5B8TBR1</accession>
<dbReference type="Gene3D" id="1.10.8.100">
    <property type="entry name" value="Ribosomal RNA adenine dimethylase-like, domain 2"/>
    <property type="match status" value="1"/>
</dbReference>
<evidence type="ECO:0000313" key="11">
    <source>
        <dbReference type="EMBL" id="QEA52163.1"/>
    </source>
</evidence>
<comment type="catalytic activity">
    <reaction evidence="7">
        <text>adenosine(2085) in 23S rRNA + 2 S-adenosyl-L-methionine = N(6)-dimethyladenosine(2085) in 23S rRNA + 2 S-adenosyl-L-homocysteine + 2 H(+)</text>
        <dbReference type="Rhea" id="RHEA:42784"/>
        <dbReference type="Rhea" id="RHEA-COMP:10237"/>
        <dbReference type="Rhea" id="RHEA-COMP:10238"/>
        <dbReference type="ChEBI" id="CHEBI:15378"/>
        <dbReference type="ChEBI" id="CHEBI:57856"/>
        <dbReference type="ChEBI" id="CHEBI:59789"/>
        <dbReference type="ChEBI" id="CHEBI:74411"/>
        <dbReference type="ChEBI" id="CHEBI:74493"/>
        <dbReference type="EC" id="2.1.1.184"/>
    </reaction>
</comment>
<dbReference type="CDD" id="cd02440">
    <property type="entry name" value="AdoMet_MTases"/>
    <property type="match status" value="1"/>
</dbReference>
<comment type="similarity">
    <text evidence="8">Belongs to the class I-like SAM-binding methyltransferase superfamily. rRNA adenine N(6)-methyltransferase family. RsmA subfamily.</text>
</comment>